<dbReference type="CDD" id="cd07402">
    <property type="entry name" value="MPP_GpdQ"/>
    <property type="match status" value="1"/>
</dbReference>
<dbReference type="InterPro" id="IPR026575">
    <property type="entry name" value="GpdQ/CpdA-like"/>
</dbReference>
<dbReference type="InterPro" id="IPR029052">
    <property type="entry name" value="Metallo-depent_PP-like"/>
</dbReference>
<evidence type="ECO:0000256" key="2">
    <source>
        <dbReference type="ARBA" id="ARBA00022801"/>
    </source>
</evidence>
<keyword evidence="2" id="KW-0378">Hydrolase</keyword>
<dbReference type="Pfam" id="PF00149">
    <property type="entry name" value="Metallophos"/>
    <property type="match status" value="1"/>
</dbReference>
<protein>
    <submittedName>
        <fullName evidence="6">3',5'-cyclic adenosine monophosphate phosphodiesterase CpdA</fullName>
    </submittedName>
</protein>
<dbReference type="EMBL" id="BSUL01000001">
    <property type="protein sequence ID" value="GMA27757.1"/>
    <property type="molecule type" value="Genomic_DNA"/>
</dbReference>
<evidence type="ECO:0000259" key="5">
    <source>
        <dbReference type="Pfam" id="PF00149"/>
    </source>
</evidence>
<keyword evidence="7" id="KW-1185">Reference proteome</keyword>
<dbReference type="SUPFAM" id="SSF56300">
    <property type="entry name" value="Metallo-dependent phosphatases"/>
    <property type="match status" value="1"/>
</dbReference>
<sequence>MNLRQAEHPRPNHFLLHISDTHLLDADAGLYGSEVDSADTLRRLVADVDRSEARPDAVVITGDVADKGEAGAYVKVRELLEPAAARWGAEIVWVMGNHDERGAFREHLLGQFSSDRPVDRVHDLGGLRLIVLDTTVPGHHHGEVSDAQLDWLAEELATEAPHGTILALHHPPVPTVQDLAVLVELRDQHKLAEVLEGSDVRSILGGHLHYSSTATFAGIPVSVASATCYTQDLAEAGRGTRGRDGAQSYNLVHVYERTVLHTVVPMGEYATVGRPADAAETARRLEAAGVVIADAPELPVPVEEPLTMPIPMLRADRTA</sequence>
<feature type="domain" description="Calcineurin-like phosphoesterase" evidence="5">
    <location>
        <begin position="16"/>
        <end position="210"/>
    </location>
</feature>
<proteinExistence type="inferred from homology"/>
<dbReference type="PANTHER" id="PTHR42988">
    <property type="entry name" value="PHOSPHOHYDROLASE"/>
    <property type="match status" value="1"/>
</dbReference>
<dbReference type="Proteomes" id="UP001157160">
    <property type="component" value="Unassembled WGS sequence"/>
</dbReference>
<dbReference type="PANTHER" id="PTHR42988:SF2">
    <property type="entry name" value="CYCLIC NUCLEOTIDE PHOSPHODIESTERASE CBUA0032-RELATED"/>
    <property type="match status" value="1"/>
</dbReference>
<dbReference type="GO" id="GO:0004112">
    <property type="term" value="F:cyclic-nucleotide phosphodiesterase activity"/>
    <property type="evidence" value="ECO:0007669"/>
    <property type="project" value="InterPro"/>
</dbReference>
<accession>A0AA37UT19</accession>
<name>A0AA37UT19_9MICO</name>
<reference evidence="6 7" key="1">
    <citation type="journal article" date="2014" name="Int. J. Syst. Evol. Microbiol.">
        <title>Complete genome sequence of Corynebacterium casei LMG S-19264T (=DSM 44701T), isolated from a smear-ripened cheese.</title>
        <authorList>
            <consortium name="US DOE Joint Genome Institute (JGI-PGF)"/>
            <person name="Walter F."/>
            <person name="Albersmeier A."/>
            <person name="Kalinowski J."/>
            <person name="Ruckert C."/>
        </authorList>
    </citation>
    <scope>NUCLEOTIDE SEQUENCE [LARGE SCALE GENOMIC DNA]</scope>
    <source>
        <strain evidence="6 7">NBRC 112289</strain>
    </source>
</reference>
<dbReference type="InterPro" id="IPR050884">
    <property type="entry name" value="CNP_phosphodiesterase-III"/>
</dbReference>
<evidence type="ECO:0000256" key="4">
    <source>
        <dbReference type="ARBA" id="ARBA00025742"/>
    </source>
</evidence>
<gene>
    <name evidence="6" type="primary">cpdA</name>
    <name evidence="6" type="ORF">GCM10025874_10100</name>
</gene>
<dbReference type="GO" id="GO:0046872">
    <property type="term" value="F:metal ion binding"/>
    <property type="evidence" value="ECO:0007669"/>
    <property type="project" value="UniProtKB-KW"/>
</dbReference>
<evidence type="ECO:0000313" key="7">
    <source>
        <dbReference type="Proteomes" id="UP001157160"/>
    </source>
</evidence>
<comment type="similarity">
    <text evidence="4">Belongs to the cyclic nucleotide phosphodiesterase class-III family.</text>
</comment>
<evidence type="ECO:0000256" key="3">
    <source>
        <dbReference type="ARBA" id="ARBA00023004"/>
    </source>
</evidence>
<keyword evidence="1" id="KW-0479">Metal-binding</keyword>
<evidence type="ECO:0000256" key="1">
    <source>
        <dbReference type="ARBA" id="ARBA00022723"/>
    </source>
</evidence>
<dbReference type="AlphaFoldDB" id="A0AA37UT19"/>
<dbReference type="RefSeq" id="WP_284230602.1">
    <property type="nucleotide sequence ID" value="NZ_BSUL01000001.1"/>
</dbReference>
<organism evidence="6 7">
    <name type="scientific">Arenivirga flava</name>
    <dbReference type="NCBI Taxonomy" id="1930060"/>
    <lineage>
        <taxon>Bacteria</taxon>
        <taxon>Bacillati</taxon>
        <taxon>Actinomycetota</taxon>
        <taxon>Actinomycetes</taxon>
        <taxon>Micrococcales</taxon>
        <taxon>Microbacteriaceae</taxon>
        <taxon>Arenivirga</taxon>
    </lineage>
</organism>
<keyword evidence="3" id="KW-0408">Iron</keyword>
<evidence type="ECO:0000313" key="6">
    <source>
        <dbReference type="EMBL" id="GMA27757.1"/>
    </source>
</evidence>
<dbReference type="Gene3D" id="3.60.21.10">
    <property type="match status" value="1"/>
</dbReference>
<comment type="caution">
    <text evidence="6">The sequence shown here is derived from an EMBL/GenBank/DDBJ whole genome shotgun (WGS) entry which is preliminary data.</text>
</comment>
<dbReference type="InterPro" id="IPR004843">
    <property type="entry name" value="Calcineurin-like_PHP"/>
</dbReference>